<keyword evidence="9" id="KW-0496">Mitochondrion</keyword>
<evidence type="ECO:0000256" key="10">
    <source>
        <dbReference type="ARBA" id="ARBA00023136"/>
    </source>
</evidence>
<evidence type="ECO:0000256" key="4">
    <source>
        <dbReference type="ARBA" id="ARBA00022723"/>
    </source>
</evidence>
<proteinExistence type="predicted"/>
<comment type="subcellular location">
    <subcellularLocation>
        <location evidence="1">Mitochondrion inner membrane</location>
    </subcellularLocation>
    <subcellularLocation>
        <location evidence="2">Mitochondrion membrane</location>
        <topology evidence="2">Peripheral membrane protein</topology>
    </subcellularLocation>
</comment>
<evidence type="ECO:0000256" key="1">
    <source>
        <dbReference type="ARBA" id="ARBA00004273"/>
    </source>
</evidence>
<dbReference type="SUPFAM" id="SSF57802">
    <property type="entry name" value="Rubredoxin-like"/>
    <property type="match status" value="1"/>
</dbReference>
<keyword evidence="6 12" id="KW-0862">Zinc</keyword>
<dbReference type="PANTHER" id="PTHR10122:SF20">
    <property type="entry name" value="CYTOCHROME C OXIDASE SUBUNIT 5B, MITOCHONDRIAL"/>
    <property type="match status" value="1"/>
</dbReference>
<feature type="binding site" evidence="12">
    <location>
        <position position="93"/>
    </location>
    <ligand>
        <name>Zn(2+)</name>
        <dbReference type="ChEBI" id="CHEBI:29105"/>
    </ligand>
</feature>
<feature type="binding site" evidence="12">
    <location>
        <position position="91"/>
    </location>
    <ligand>
        <name>Zn(2+)</name>
        <dbReference type="ChEBI" id="CHEBI:29105"/>
    </ligand>
</feature>
<evidence type="ECO:0000256" key="13">
    <source>
        <dbReference type="PIRSR" id="PIRSR602124-3"/>
    </source>
</evidence>
<evidence type="ECO:0000256" key="12">
    <source>
        <dbReference type="PIRSR" id="PIRSR602124-1"/>
    </source>
</evidence>
<dbReference type="Gene3D" id="2.60.11.10">
    <property type="entry name" value="Cytochrome c oxidase, subunit Vb"/>
    <property type="match status" value="1"/>
</dbReference>
<feature type="modified residue" description="N6-acetyllysine" evidence="13">
    <location>
        <position position="86"/>
    </location>
</feature>
<reference evidence="15" key="1">
    <citation type="submission" date="2025-08" db="UniProtKB">
        <authorList>
            <consortium name="RefSeq"/>
        </authorList>
    </citation>
    <scope>IDENTIFICATION</scope>
    <source>
        <tissue evidence="15">Spleen</tissue>
    </source>
</reference>
<evidence type="ECO:0000256" key="11">
    <source>
        <dbReference type="ARBA" id="ARBA00031048"/>
    </source>
</evidence>
<gene>
    <name evidence="15" type="primary">LOC101336925</name>
</gene>
<keyword evidence="8" id="KW-0007">Acetylation</keyword>
<feature type="binding site" evidence="12">
    <location>
        <position position="116"/>
    </location>
    <ligand>
        <name>Zn(2+)</name>
        <dbReference type="ChEBI" id="CHEBI:29105"/>
    </ligand>
</feature>
<organism evidence="14 15">
    <name type="scientific">Tursiops truncatus</name>
    <name type="common">Atlantic bottle-nosed dolphin</name>
    <name type="synonym">Delphinus truncatus</name>
    <dbReference type="NCBI Taxonomy" id="9739"/>
    <lineage>
        <taxon>Eukaryota</taxon>
        <taxon>Metazoa</taxon>
        <taxon>Chordata</taxon>
        <taxon>Craniata</taxon>
        <taxon>Vertebrata</taxon>
        <taxon>Euteleostomi</taxon>
        <taxon>Mammalia</taxon>
        <taxon>Eutheria</taxon>
        <taxon>Laurasiatheria</taxon>
        <taxon>Artiodactyla</taxon>
        <taxon>Whippomorpha</taxon>
        <taxon>Cetacea</taxon>
        <taxon>Odontoceti</taxon>
        <taxon>Delphinidae</taxon>
        <taxon>Tursiops</taxon>
    </lineage>
</organism>
<evidence type="ECO:0000313" key="14">
    <source>
        <dbReference type="Proteomes" id="UP000245320"/>
    </source>
</evidence>
<keyword evidence="4 12" id="KW-0479">Metal-binding</keyword>
<evidence type="ECO:0000256" key="5">
    <source>
        <dbReference type="ARBA" id="ARBA00022792"/>
    </source>
</evidence>
<evidence type="ECO:0000256" key="9">
    <source>
        <dbReference type="ARBA" id="ARBA00023128"/>
    </source>
</evidence>
<protein>
    <recommendedName>
        <fullName evidence="3">Cytochrome c oxidase subunit 5B, mitochondrial</fullName>
    </recommendedName>
    <alternativeName>
        <fullName evidence="11">Cytochrome c oxidase polypeptide Vb</fullName>
    </alternativeName>
</protein>
<evidence type="ECO:0000256" key="2">
    <source>
        <dbReference type="ARBA" id="ARBA00004318"/>
    </source>
</evidence>
<dbReference type="OrthoDB" id="10249250at2759"/>
<dbReference type="GO" id="GO:0046872">
    <property type="term" value="F:metal ion binding"/>
    <property type="evidence" value="ECO:0007669"/>
    <property type="project" value="UniProtKB-KW"/>
</dbReference>
<dbReference type="AlphaFoldDB" id="A0A6J3RYC6"/>
<dbReference type="Proteomes" id="UP000245320">
    <property type="component" value="Chromosome 10"/>
</dbReference>
<sequence length="129" mass="13726">MASRLLRGAGALAAQALRARGPSGVSVVRSMASGGGVPTDDEQATGLEREVMLAARKGLDPYNMLAPKAASGTKEDPNLVPSVTIKRIVGCICEEDNSAVIWFWLHKGEAQRYPGCGTRYKLVPHQLAH</sequence>
<dbReference type="FunFam" id="2.60.11.10:FF:000001">
    <property type="entry name" value="Cytochrome c oxidase subunit 5B, mitochondrial"/>
    <property type="match status" value="1"/>
</dbReference>
<dbReference type="RefSeq" id="XP_033719607.1">
    <property type="nucleotide sequence ID" value="XM_033863716.1"/>
</dbReference>
<dbReference type="GO" id="GO:0006123">
    <property type="term" value="P:mitochondrial electron transport, cytochrome c to oxygen"/>
    <property type="evidence" value="ECO:0007669"/>
    <property type="project" value="InterPro"/>
</dbReference>
<accession>A0A6J3RYC6</accession>
<feature type="modified residue" description="N6-acetyllysine" evidence="13">
    <location>
        <position position="121"/>
    </location>
</feature>
<evidence type="ECO:0000256" key="8">
    <source>
        <dbReference type="ARBA" id="ARBA00022990"/>
    </source>
</evidence>
<keyword evidence="10" id="KW-0472">Membrane</keyword>
<evidence type="ECO:0000313" key="15">
    <source>
        <dbReference type="RefSeq" id="XP_033719607.1"/>
    </source>
</evidence>
<dbReference type="InParanoid" id="A0A6J3RYC6"/>
<dbReference type="PROSITE" id="PS51359">
    <property type="entry name" value="COX5B_2"/>
    <property type="match status" value="1"/>
</dbReference>
<evidence type="ECO:0000256" key="7">
    <source>
        <dbReference type="ARBA" id="ARBA00022946"/>
    </source>
</evidence>
<name>A0A6J3RYC6_TURTR</name>
<keyword evidence="5" id="KW-0999">Mitochondrion inner membrane</keyword>
<evidence type="ECO:0000256" key="3">
    <source>
        <dbReference type="ARBA" id="ARBA00020224"/>
    </source>
</evidence>
<dbReference type="InterPro" id="IPR002124">
    <property type="entry name" value="Cyt_c_oxidase_su5b"/>
</dbReference>
<dbReference type="Pfam" id="PF01215">
    <property type="entry name" value="COX5B"/>
    <property type="match status" value="1"/>
</dbReference>
<dbReference type="InterPro" id="IPR036972">
    <property type="entry name" value="Cyt_c_oxidase_su5b_sf"/>
</dbReference>
<feature type="modified residue" description="N6-acetyllysine" evidence="13">
    <location>
        <position position="68"/>
    </location>
</feature>
<keyword evidence="14" id="KW-1185">Reference proteome</keyword>
<dbReference type="GO" id="GO:0005743">
    <property type="term" value="C:mitochondrial inner membrane"/>
    <property type="evidence" value="ECO:0007669"/>
    <property type="project" value="UniProtKB-SubCell"/>
</dbReference>
<dbReference type="CDD" id="cd00924">
    <property type="entry name" value="Cyt_c_Oxidase_Vb"/>
    <property type="match status" value="1"/>
</dbReference>
<dbReference type="GO" id="GO:0045277">
    <property type="term" value="C:respiratory chain complex IV"/>
    <property type="evidence" value="ECO:0007669"/>
    <property type="project" value="InterPro"/>
</dbReference>
<evidence type="ECO:0000256" key="6">
    <source>
        <dbReference type="ARBA" id="ARBA00022833"/>
    </source>
</evidence>
<keyword evidence="7" id="KW-0809">Transit peptide</keyword>
<dbReference type="PANTHER" id="PTHR10122">
    <property type="entry name" value="CYTOCHROME C OXIDASE SUBUNIT 5B, MITOCHONDRIAL"/>
    <property type="match status" value="1"/>
</dbReference>